<name>A0A9P7A081_9AGAM</name>
<feature type="region of interest" description="Disordered" evidence="1">
    <location>
        <begin position="1"/>
        <end position="37"/>
    </location>
</feature>
<evidence type="ECO:0000313" key="3">
    <source>
        <dbReference type="Proteomes" id="UP000714275"/>
    </source>
</evidence>
<gene>
    <name evidence="2" type="ORF">EV702DRAFT_1194835</name>
</gene>
<proteinExistence type="predicted"/>
<evidence type="ECO:0000256" key="1">
    <source>
        <dbReference type="SAM" id="MobiDB-lite"/>
    </source>
</evidence>
<comment type="caution">
    <text evidence="2">The sequence shown here is derived from an EMBL/GenBank/DDBJ whole genome shotgun (WGS) entry which is preliminary data.</text>
</comment>
<protein>
    <submittedName>
        <fullName evidence="2">Uncharacterized protein</fullName>
    </submittedName>
</protein>
<sequence>MPHWGQELTPSPLSPGSMPLPPDGDLFTDSSRTPQPHFQQGAYMHEIQQFQALREKYRALELQIAKVTAERDTISAAYQYLASAVRLLLNDPLQFDPASISTPASTIQRPKPDTHPNIRFWNKADYFEWLELAEADNAVGRGKLAFLEDENGDPISETTIDAIRKALRAAWSELLSCKLAPLTWGKLTASGGQLVNTLMENAFPLFKFANNGWKLDYLATMSYSSWRRHHMDDYGNPLSGGDTGDDGDNTSKGKKRKQRMKSEAFEVLEKKIKVDHDARESIVLPLTPPPSSTSSPPLLLVQPFSPTAAPLSTLQTQGPIAVTDQEPLDNIPNILPEPLSTPKPIKIMIVNPLSTLALAASDVVIPPTTALSSIPLSLLDPGTELEPTDAGSIPAPSESTRKTSKTGSKAKMRPGNAKNGRNLCALRWLKQTKRSGTTDEFNAFYGTLTSDQLGKYNEEAKNLVSNDAWNKNVNEGQIY</sequence>
<feature type="region of interest" description="Disordered" evidence="1">
    <location>
        <begin position="382"/>
        <end position="417"/>
    </location>
</feature>
<dbReference type="OrthoDB" id="2662332at2759"/>
<keyword evidence="3" id="KW-1185">Reference proteome</keyword>
<dbReference type="EMBL" id="JABBWD010000010">
    <property type="protein sequence ID" value="KAG1780069.1"/>
    <property type="molecule type" value="Genomic_DNA"/>
</dbReference>
<evidence type="ECO:0000313" key="2">
    <source>
        <dbReference type="EMBL" id="KAG1780069.1"/>
    </source>
</evidence>
<reference evidence="2" key="1">
    <citation type="journal article" date="2020" name="New Phytol.">
        <title>Comparative genomics reveals dynamic genome evolution in host specialist ectomycorrhizal fungi.</title>
        <authorList>
            <person name="Lofgren L.A."/>
            <person name="Nguyen N.H."/>
            <person name="Vilgalys R."/>
            <person name="Ruytinx J."/>
            <person name="Liao H.L."/>
            <person name="Branco S."/>
            <person name="Kuo A."/>
            <person name="LaButti K."/>
            <person name="Lipzen A."/>
            <person name="Andreopoulos W."/>
            <person name="Pangilinan J."/>
            <person name="Riley R."/>
            <person name="Hundley H."/>
            <person name="Na H."/>
            <person name="Barry K."/>
            <person name="Grigoriev I.V."/>
            <person name="Stajich J.E."/>
            <person name="Kennedy P.G."/>
        </authorList>
    </citation>
    <scope>NUCLEOTIDE SEQUENCE</scope>
    <source>
        <strain evidence="2">DOB743</strain>
    </source>
</reference>
<organism evidence="2 3">
    <name type="scientific">Suillus placidus</name>
    <dbReference type="NCBI Taxonomy" id="48579"/>
    <lineage>
        <taxon>Eukaryota</taxon>
        <taxon>Fungi</taxon>
        <taxon>Dikarya</taxon>
        <taxon>Basidiomycota</taxon>
        <taxon>Agaricomycotina</taxon>
        <taxon>Agaricomycetes</taxon>
        <taxon>Agaricomycetidae</taxon>
        <taxon>Boletales</taxon>
        <taxon>Suillineae</taxon>
        <taxon>Suillaceae</taxon>
        <taxon>Suillus</taxon>
    </lineage>
</organism>
<dbReference type="Proteomes" id="UP000714275">
    <property type="component" value="Unassembled WGS sequence"/>
</dbReference>
<feature type="compositionally biased region" description="Basic residues" evidence="1">
    <location>
        <begin position="402"/>
        <end position="412"/>
    </location>
</feature>
<accession>A0A9P7A081</accession>
<feature type="region of interest" description="Disordered" evidence="1">
    <location>
        <begin position="235"/>
        <end position="261"/>
    </location>
</feature>
<dbReference type="AlphaFoldDB" id="A0A9P7A081"/>
<feature type="compositionally biased region" description="Polar residues" evidence="1">
    <location>
        <begin position="28"/>
        <end position="37"/>
    </location>
</feature>